<accession>Q07SK5</accession>
<dbReference type="OrthoDB" id="8137059at2"/>
<name>Q07SK5_RHOP5</name>
<dbReference type="SUPFAM" id="SSF52540">
    <property type="entry name" value="P-loop containing nucleoside triphosphate hydrolases"/>
    <property type="match status" value="1"/>
</dbReference>
<proteinExistence type="predicted"/>
<organism evidence="1">
    <name type="scientific">Rhodopseudomonas palustris (strain BisA53)</name>
    <dbReference type="NCBI Taxonomy" id="316055"/>
    <lineage>
        <taxon>Bacteria</taxon>
        <taxon>Pseudomonadati</taxon>
        <taxon>Pseudomonadota</taxon>
        <taxon>Alphaproteobacteria</taxon>
        <taxon>Hyphomicrobiales</taxon>
        <taxon>Nitrobacteraceae</taxon>
        <taxon>Rhodopseudomonas</taxon>
    </lineage>
</organism>
<sequence>MALQIYLVAGSNGGSGRSLTAAVLAYGLHLQARRTMLVRQTYDGLVSTIDPIETTLPLPCCELMLPARYELPGDLSAGLAMTIHGADSRFMAALTELAVAEVGSDGDVVVDLCCHERACNAPAIRDAAVILVPVRTSVFEIDWAVRSFAYIRDTQRYRDTPVPTLLATIAPECERARQMALLAGLLRDCDPDRDLLPGEPAEIVVEVPFLDEATLTALLDERPIWQTPNLIERCRAFAAAVAVRADAFATMLAEDADGL</sequence>
<dbReference type="EMBL" id="CP000463">
    <property type="protein sequence ID" value="ABJ05079.1"/>
    <property type="molecule type" value="Genomic_DNA"/>
</dbReference>
<evidence type="ECO:0000313" key="1">
    <source>
        <dbReference type="EMBL" id="ABJ05079.1"/>
    </source>
</evidence>
<dbReference type="AlphaFoldDB" id="Q07SK5"/>
<gene>
    <name evidence="1" type="ordered locus">RPE_1127</name>
</gene>
<evidence type="ECO:0008006" key="2">
    <source>
        <dbReference type="Google" id="ProtNLM"/>
    </source>
</evidence>
<protein>
    <recommendedName>
        <fullName evidence="2">CobQ/CobB/MinD/ParA nucleotide binding domain-containing protein</fullName>
    </recommendedName>
</protein>
<dbReference type="InterPro" id="IPR027417">
    <property type="entry name" value="P-loop_NTPase"/>
</dbReference>
<dbReference type="KEGG" id="rpe:RPE_1127"/>
<dbReference type="Gene3D" id="3.40.50.300">
    <property type="entry name" value="P-loop containing nucleotide triphosphate hydrolases"/>
    <property type="match status" value="1"/>
</dbReference>
<dbReference type="HOGENOM" id="CLU_1073160_0_0_5"/>
<reference evidence="1" key="1">
    <citation type="submission" date="2006-09" db="EMBL/GenBank/DDBJ databases">
        <title>Complete sequence of Rhodopseudomonas palustris BisA53.</title>
        <authorList>
            <consortium name="US DOE Joint Genome Institute"/>
            <person name="Copeland A."/>
            <person name="Lucas S."/>
            <person name="Lapidus A."/>
            <person name="Barry K."/>
            <person name="Detter J.C."/>
            <person name="Glavina del Rio T."/>
            <person name="Hammon N."/>
            <person name="Israni S."/>
            <person name="Dalin E."/>
            <person name="Tice H."/>
            <person name="Pitluck S."/>
            <person name="Chain P."/>
            <person name="Malfatti S."/>
            <person name="Shin M."/>
            <person name="Vergez L."/>
            <person name="Schmutz J."/>
            <person name="Larimer F."/>
            <person name="Land M."/>
            <person name="Hauser L."/>
            <person name="Pelletier D.A."/>
            <person name="Kyrpides N."/>
            <person name="Kim E."/>
            <person name="Harwood C.S."/>
            <person name="Oda Y."/>
            <person name="Richardson P."/>
        </authorList>
    </citation>
    <scope>NUCLEOTIDE SEQUENCE [LARGE SCALE GENOMIC DNA]</scope>
    <source>
        <strain evidence="1">BisA53</strain>
    </source>
</reference>